<protein>
    <recommendedName>
        <fullName evidence="1">HEPN AbiU2-like domain-containing protein</fullName>
    </recommendedName>
</protein>
<gene>
    <name evidence="2" type="ORF">IAI61_03630</name>
</gene>
<dbReference type="RefSeq" id="WP_207415552.1">
    <property type="nucleotide sequence ID" value="NZ_CP061177.1"/>
</dbReference>
<evidence type="ECO:0000313" key="2">
    <source>
        <dbReference type="EMBL" id="MBO1078109.1"/>
    </source>
</evidence>
<evidence type="ECO:0000313" key="3">
    <source>
        <dbReference type="Proteomes" id="UP001518989"/>
    </source>
</evidence>
<feature type="domain" description="HEPN AbiU2-like" evidence="1">
    <location>
        <begin position="17"/>
        <end position="202"/>
    </location>
</feature>
<name>A0ABS3KKX8_9PROT</name>
<keyword evidence="3" id="KW-1185">Reference proteome</keyword>
<dbReference type="EMBL" id="JACTNG010000002">
    <property type="protein sequence ID" value="MBO1078109.1"/>
    <property type="molecule type" value="Genomic_DNA"/>
</dbReference>
<organism evidence="2 3">
    <name type="scientific">Roseomonas haemaphysalidis</name>
    <dbReference type="NCBI Taxonomy" id="2768162"/>
    <lineage>
        <taxon>Bacteria</taxon>
        <taxon>Pseudomonadati</taxon>
        <taxon>Pseudomonadota</taxon>
        <taxon>Alphaproteobacteria</taxon>
        <taxon>Acetobacterales</taxon>
        <taxon>Roseomonadaceae</taxon>
        <taxon>Roseomonas</taxon>
    </lineage>
</organism>
<dbReference type="Pfam" id="PF18734">
    <property type="entry name" value="HEPN_AbiU2"/>
    <property type="match status" value="1"/>
</dbReference>
<dbReference type="InterPro" id="IPR040704">
    <property type="entry name" value="HEPN_AbiU2"/>
</dbReference>
<reference evidence="2 3" key="1">
    <citation type="submission" date="2020-09" db="EMBL/GenBank/DDBJ databases">
        <title>Roseomonas.</title>
        <authorList>
            <person name="Zhu W."/>
        </authorList>
    </citation>
    <scope>NUCLEOTIDE SEQUENCE [LARGE SCALE GENOMIC DNA]</scope>
    <source>
        <strain evidence="2 3">573</strain>
    </source>
</reference>
<sequence>MAKAKKPEEWTVDEAIEKLDRFIGRAWFTALQALECQNAWKVLNDSSRLTDAVNSSPCAPAASLIQDVLLQHQIIAVIRLFDKHSTDRLSFLTAQKALSTPGVIEYLEQRALNRPTKAGRNLDTLHKSIKNFICNIESLHGDEPTCISRLRNYRDSNIAHDLYFVEKPPPAYYGDIDFLLLEAIKLVNDLGLAVRSTAYDWEMRSLRVSVRALWEAAGEARAHHDDDMINLFPESGSASTHK</sequence>
<accession>A0ABS3KKX8</accession>
<proteinExistence type="predicted"/>
<evidence type="ECO:0000259" key="1">
    <source>
        <dbReference type="Pfam" id="PF18734"/>
    </source>
</evidence>
<comment type="caution">
    <text evidence="2">The sequence shown here is derived from an EMBL/GenBank/DDBJ whole genome shotgun (WGS) entry which is preliminary data.</text>
</comment>
<dbReference type="Proteomes" id="UP001518989">
    <property type="component" value="Unassembled WGS sequence"/>
</dbReference>